<feature type="domain" description="HTH arsR-type" evidence="4">
    <location>
        <begin position="1"/>
        <end position="93"/>
    </location>
</feature>
<dbReference type="Proteomes" id="UP000184334">
    <property type="component" value="Unassembled WGS sequence"/>
</dbReference>
<dbReference type="EMBL" id="FQUI01000031">
    <property type="protein sequence ID" value="SHF05207.1"/>
    <property type="molecule type" value="Genomic_DNA"/>
</dbReference>
<name>A0A1M4YHF6_MARH1</name>
<dbReference type="CDD" id="cd00090">
    <property type="entry name" value="HTH_ARSR"/>
    <property type="match status" value="1"/>
</dbReference>
<sequence length="102" mass="12032">MTKYIKFSNIFKALSHPLRLRIIEIIGTKKYNISKIKKELEISQSNLSQHLKILEDAGIIKKIKKDNNVLCELKYEKIIDIINQVDYIIKKEIDLSMEIMKK</sequence>
<organism evidence="5 6">
    <name type="scientific">Marinitoga hydrogenitolerans (strain DSM 16785 / JCM 12826 / AT1271)</name>
    <dbReference type="NCBI Taxonomy" id="1122195"/>
    <lineage>
        <taxon>Bacteria</taxon>
        <taxon>Thermotogati</taxon>
        <taxon>Thermotogota</taxon>
        <taxon>Thermotogae</taxon>
        <taxon>Petrotogales</taxon>
        <taxon>Petrotogaceae</taxon>
        <taxon>Marinitoga</taxon>
    </lineage>
</organism>
<keyword evidence="2" id="KW-0238">DNA-binding</keyword>
<proteinExistence type="predicted"/>
<dbReference type="Gene3D" id="1.10.10.10">
    <property type="entry name" value="Winged helix-like DNA-binding domain superfamily/Winged helix DNA-binding domain"/>
    <property type="match status" value="1"/>
</dbReference>
<evidence type="ECO:0000256" key="1">
    <source>
        <dbReference type="ARBA" id="ARBA00023015"/>
    </source>
</evidence>
<gene>
    <name evidence="5" type="ORF">SAMN02745164_01676</name>
</gene>
<keyword evidence="3" id="KW-0804">Transcription</keyword>
<dbReference type="PRINTS" id="PR00778">
    <property type="entry name" value="HTHARSR"/>
</dbReference>
<dbReference type="PANTHER" id="PTHR43132">
    <property type="entry name" value="ARSENICAL RESISTANCE OPERON REPRESSOR ARSR-RELATED"/>
    <property type="match status" value="1"/>
</dbReference>
<dbReference type="InterPro" id="IPR001845">
    <property type="entry name" value="HTH_ArsR_DNA-bd_dom"/>
</dbReference>
<dbReference type="SUPFAM" id="SSF46785">
    <property type="entry name" value="Winged helix' DNA-binding domain"/>
    <property type="match status" value="1"/>
</dbReference>
<dbReference type="RefSeq" id="WP_072865359.1">
    <property type="nucleotide sequence ID" value="NZ_FQUI01000031.1"/>
</dbReference>
<dbReference type="InterPro" id="IPR051011">
    <property type="entry name" value="Metal_resp_trans_reg"/>
</dbReference>
<dbReference type="PANTHER" id="PTHR43132:SF2">
    <property type="entry name" value="ARSENICAL RESISTANCE OPERON REPRESSOR ARSR-RELATED"/>
    <property type="match status" value="1"/>
</dbReference>
<dbReference type="Pfam" id="PF01022">
    <property type="entry name" value="HTH_5"/>
    <property type="match status" value="1"/>
</dbReference>
<evidence type="ECO:0000313" key="6">
    <source>
        <dbReference type="Proteomes" id="UP000184334"/>
    </source>
</evidence>
<evidence type="ECO:0000256" key="2">
    <source>
        <dbReference type="ARBA" id="ARBA00023125"/>
    </source>
</evidence>
<evidence type="ECO:0000256" key="3">
    <source>
        <dbReference type="ARBA" id="ARBA00023163"/>
    </source>
</evidence>
<dbReference type="GO" id="GO:0003677">
    <property type="term" value="F:DNA binding"/>
    <property type="evidence" value="ECO:0007669"/>
    <property type="project" value="UniProtKB-KW"/>
</dbReference>
<dbReference type="AlphaFoldDB" id="A0A1M4YHF6"/>
<dbReference type="InterPro" id="IPR036388">
    <property type="entry name" value="WH-like_DNA-bd_sf"/>
</dbReference>
<reference evidence="5" key="1">
    <citation type="submission" date="2016-11" db="EMBL/GenBank/DDBJ databases">
        <authorList>
            <person name="Varghese N."/>
            <person name="Submissions S."/>
        </authorList>
    </citation>
    <scope>NUCLEOTIDE SEQUENCE [LARGE SCALE GENOMIC DNA]</scope>
    <source>
        <strain evidence="5">DSM 16785</strain>
    </source>
</reference>
<evidence type="ECO:0000259" key="4">
    <source>
        <dbReference type="PROSITE" id="PS50987"/>
    </source>
</evidence>
<evidence type="ECO:0000313" key="5">
    <source>
        <dbReference type="EMBL" id="SHF05207.1"/>
    </source>
</evidence>
<dbReference type="NCBIfam" id="NF033788">
    <property type="entry name" value="HTH_metalloreg"/>
    <property type="match status" value="1"/>
</dbReference>
<dbReference type="OrthoDB" id="9800872at2"/>
<comment type="caution">
    <text evidence="5">The sequence shown here is derived from an EMBL/GenBank/DDBJ whole genome shotgun (WGS) entry which is preliminary data.</text>
</comment>
<protein>
    <submittedName>
        <fullName evidence="5">ArsR family transcriptional regulator</fullName>
    </submittedName>
</protein>
<dbReference type="PROSITE" id="PS50987">
    <property type="entry name" value="HTH_ARSR_2"/>
    <property type="match status" value="1"/>
</dbReference>
<dbReference type="STRING" id="1122195.SAMN02745164_01676"/>
<dbReference type="GO" id="GO:0003700">
    <property type="term" value="F:DNA-binding transcription factor activity"/>
    <property type="evidence" value="ECO:0007669"/>
    <property type="project" value="InterPro"/>
</dbReference>
<keyword evidence="6" id="KW-1185">Reference proteome</keyword>
<dbReference type="InterPro" id="IPR036390">
    <property type="entry name" value="WH_DNA-bd_sf"/>
</dbReference>
<keyword evidence="1" id="KW-0805">Transcription regulation</keyword>
<dbReference type="SMART" id="SM00418">
    <property type="entry name" value="HTH_ARSR"/>
    <property type="match status" value="1"/>
</dbReference>
<accession>A0A1M4YHF6</accession>
<dbReference type="InterPro" id="IPR011991">
    <property type="entry name" value="ArsR-like_HTH"/>
</dbReference>